<gene>
    <name evidence="6" type="ORF">FPL22_11960</name>
</gene>
<accession>A0A556QJM0</accession>
<dbReference type="GO" id="GO:0000272">
    <property type="term" value="P:polysaccharide catabolic process"/>
    <property type="evidence" value="ECO:0007669"/>
    <property type="project" value="InterPro"/>
</dbReference>
<organism evidence="6 7">
    <name type="scientific">Rariglobus hedericola</name>
    <dbReference type="NCBI Taxonomy" id="2597822"/>
    <lineage>
        <taxon>Bacteria</taxon>
        <taxon>Pseudomonadati</taxon>
        <taxon>Verrucomicrobiota</taxon>
        <taxon>Opitutia</taxon>
        <taxon>Opitutales</taxon>
        <taxon>Opitutaceae</taxon>
        <taxon>Rariglobus</taxon>
    </lineage>
</organism>
<evidence type="ECO:0000259" key="5">
    <source>
        <dbReference type="Pfam" id="PF00150"/>
    </source>
</evidence>
<keyword evidence="2 3" id="KW-0326">Glycosidase</keyword>
<evidence type="ECO:0000313" key="7">
    <source>
        <dbReference type="Proteomes" id="UP000315648"/>
    </source>
</evidence>
<dbReference type="GO" id="GO:0004553">
    <property type="term" value="F:hydrolase activity, hydrolyzing O-glycosyl compounds"/>
    <property type="evidence" value="ECO:0007669"/>
    <property type="project" value="InterPro"/>
</dbReference>
<evidence type="ECO:0000313" key="6">
    <source>
        <dbReference type="EMBL" id="TSJ76829.1"/>
    </source>
</evidence>
<comment type="similarity">
    <text evidence="3">Belongs to the glycosyl hydrolase 5 (cellulase A) family.</text>
</comment>
<feature type="signal peptide" evidence="4">
    <location>
        <begin position="1"/>
        <end position="19"/>
    </location>
</feature>
<dbReference type="InterPro" id="IPR051923">
    <property type="entry name" value="Glycosyl_Hydrolase_39"/>
</dbReference>
<feature type="domain" description="Glycoside hydrolase family 5" evidence="5">
    <location>
        <begin position="119"/>
        <end position="273"/>
    </location>
</feature>
<name>A0A556QJM0_9BACT</name>
<evidence type="ECO:0000256" key="1">
    <source>
        <dbReference type="ARBA" id="ARBA00022801"/>
    </source>
</evidence>
<comment type="caution">
    <text evidence="6">The sequence shown here is derived from an EMBL/GenBank/DDBJ whole genome shotgun (WGS) entry which is preliminary data.</text>
</comment>
<keyword evidence="4" id="KW-0732">Signal</keyword>
<dbReference type="PANTHER" id="PTHR12631">
    <property type="entry name" value="ALPHA-L-IDURONIDASE"/>
    <property type="match status" value="1"/>
</dbReference>
<proteinExistence type="inferred from homology"/>
<dbReference type="InterPro" id="IPR017853">
    <property type="entry name" value="GH"/>
</dbReference>
<evidence type="ECO:0000256" key="4">
    <source>
        <dbReference type="SAM" id="SignalP"/>
    </source>
</evidence>
<dbReference type="RefSeq" id="WP_144230635.1">
    <property type="nucleotide sequence ID" value="NZ_CBCRVV010000017.1"/>
</dbReference>
<dbReference type="SUPFAM" id="SSF51445">
    <property type="entry name" value="(Trans)glycosidases"/>
    <property type="match status" value="1"/>
</dbReference>
<keyword evidence="7" id="KW-1185">Reference proteome</keyword>
<dbReference type="AlphaFoldDB" id="A0A556QJM0"/>
<feature type="chain" id="PRO_5021928851" evidence="4">
    <location>
        <begin position="20"/>
        <end position="431"/>
    </location>
</feature>
<dbReference type="InterPro" id="IPR001547">
    <property type="entry name" value="Glyco_hydro_5"/>
</dbReference>
<dbReference type="PANTHER" id="PTHR12631:SF10">
    <property type="entry name" value="BETA-XYLOSIDASE-LIKE PROTEIN-RELATED"/>
    <property type="match status" value="1"/>
</dbReference>
<evidence type="ECO:0000256" key="3">
    <source>
        <dbReference type="RuleBase" id="RU361153"/>
    </source>
</evidence>
<dbReference type="Gene3D" id="3.20.20.80">
    <property type="entry name" value="Glycosidases"/>
    <property type="match status" value="1"/>
</dbReference>
<dbReference type="EMBL" id="VMBG01000002">
    <property type="protein sequence ID" value="TSJ76829.1"/>
    <property type="molecule type" value="Genomic_DNA"/>
</dbReference>
<protein>
    <submittedName>
        <fullName evidence="6">Glycoside hydrolase family 5 protein</fullName>
    </submittedName>
</protein>
<dbReference type="OrthoDB" id="177731at2"/>
<reference evidence="6 7" key="1">
    <citation type="submission" date="2019-07" db="EMBL/GenBank/DDBJ databases">
        <title>Description of 53C-WASEF.</title>
        <authorList>
            <person name="Pitt A."/>
            <person name="Hahn M.W."/>
        </authorList>
    </citation>
    <scope>NUCLEOTIDE SEQUENCE [LARGE SCALE GENOMIC DNA]</scope>
    <source>
        <strain evidence="6 7">53C-WASEF</strain>
    </source>
</reference>
<keyword evidence="1 3" id="KW-0378">Hydrolase</keyword>
<dbReference type="Pfam" id="PF00150">
    <property type="entry name" value="Cellulase"/>
    <property type="match status" value="1"/>
</dbReference>
<evidence type="ECO:0000256" key="2">
    <source>
        <dbReference type="ARBA" id="ARBA00023295"/>
    </source>
</evidence>
<sequence length="431" mass="47563">MPLPRLACLALSLPALAFAAPTPPPVQLKDFLGICGHTVQFKPELYTGVTSVVRDYHPVEWDLANDTATPAPLPFAKNKVNWDHIYGGWKKAGMRVHASLMIESIPSAKWKNLEADSRAYGKAFARMAGPGGKNWLEAVEIGNEPGSYSDADYARTYDSMSKGIREGDPKLKIATCNVTAAAKSGGYDKPIELFRPFLDRVDIFTVHTYAQTDGWPTWHRTFPEDPATPYLRDVRAVVAWRDAHAKGKPVWVTEFGWDCPTSLDGRKGDFAKWAGNVTDAAQAAYLIRSIPLFLNEGVERAHIYFFDDKDEPMMHGAAGILRHGKPKPSWYALRQIQTLLGDAVLERLDHNANRYAARWKKADGSVWLMLWTAEADRDATSPVVIHQRPLGDALPMSLSENTAAPVRIAPAGAGGWSVPVGPRPVFVQINP</sequence>
<dbReference type="Proteomes" id="UP000315648">
    <property type="component" value="Unassembled WGS sequence"/>
</dbReference>